<evidence type="ECO:0000256" key="7">
    <source>
        <dbReference type="SAM" id="SignalP"/>
    </source>
</evidence>
<gene>
    <name evidence="9" type="ORF">EZS26_000662</name>
</gene>
<dbReference type="InterPro" id="IPR002772">
    <property type="entry name" value="Glyco_hydro_3_C"/>
</dbReference>
<dbReference type="SUPFAM" id="SSF52279">
    <property type="entry name" value="Beta-D-glucan exohydrolase, C-terminal domain"/>
    <property type="match status" value="1"/>
</dbReference>
<dbReference type="PRINTS" id="PR00133">
    <property type="entry name" value="GLHYDRLASE3"/>
</dbReference>
<evidence type="ECO:0000313" key="9">
    <source>
        <dbReference type="EMBL" id="KAA6303059.1"/>
    </source>
</evidence>
<keyword evidence="5 9" id="KW-0378">Hydrolase</keyword>
<proteinExistence type="inferred from homology"/>
<dbReference type="Pfam" id="PF00933">
    <property type="entry name" value="Glyco_hydro_3"/>
    <property type="match status" value="1"/>
</dbReference>
<dbReference type="InterPro" id="IPR017853">
    <property type="entry name" value="GH"/>
</dbReference>
<dbReference type="FunFam" id="2.60.40.10:FF:000495">
    <property type="entry name" value="Periplasmic beta-glucosidase"/>
    <property type="match status" value="1"/>
</dbReference>
<accession>A0A5M8P3K6</accession>
<sequence length="898" mass="99950">MKIRLFFSVSVLLVSVLLVSCNNQTPAYKDASLPVEKRVEDLLSRMTLEEKAAQLDMLAANDILENSETLSEEHVRYYIDSMNIGAIHDLYPKTAALANQLQKHAIENSRLGIPLLFIEEALHGYQGAGATDFPIPQGNASTWDTTLIYNIGRVIATEARAHGIHFVLGPNLDLAREIRWGRVEETFGEDTYLTSRMAVNLIKGLQGTNLSDNNSVVAEPKHFALHGSPENGSNEGPVYIGEREMRSTGLYVFEKAIKEGHAMGIMAAYHEIDGVPSVANKWLLTDILRNEWGFDGMVVTDLGAINKQIGNHHTAANEEEAIVNSIAAGLDMQFYDFKYEDFQRIIVEATKHGKLAQKALDRAVADVLRIKFLLGLFDHPYTDETLADQVFHTDENKALALDAARQSIILLKNDKQLLPFNKEIKRITLTGNLANATYVGGYSPAGAKAVSVYHALQEMVGQARNDKGLPKITIDYVSREVSDRFASVLPAFLSPALNSNENGLKVEYFNNPDLSGTPTYTTMDANLNPYWHNLSPAPGINSEQFSVRWSGYITVPTTGTYEFDFRADDYGRIFVHNQLFVDHWKDDYINHSERYRIHLEAGKKIPFRAEFAKLTGNAGMWIKWRLTNTKNTSLYSDITRSAVQSDVVIVVMGECQEEVGESRDKHDLNPHAMDMELLKAAVKSGKPVITVMITGRPLILTEVAEISTALLQCWFPGEATGTAITDVLFGETNPSGKLTISFPKSQGQLPVYYSHKPSLHRRYVDGNGEPLFPFGYGLSYTTFEYKNLKITPVHPSVKDHITVELDVTNTGDRDGAEVVQLYINDKISTVTVPVKELKGFAKVFIKAGETQHVTMTLTPEHLSLINLDMKRVVEPGEFEISIGSSSEDIQLSKTFIVK</sequence>
<evidence type="ECO:0000259" key="8">
    <source>
        <dbReference type="PROSITE" id="PS51820"/>
    </source>
</evidence>
<dbReference type="InterPro" id="IPR036962">
    <property type="entry name" value="Glyco_hydro_3_N_sf"/>
</dbReference>
<keyword evidence="4 7" id="KW-0732">Signal</keyword>
<evidence type="ECO:0000256" key="4">
    <source>
        <dbReference type="ARBA" id="ARBA00022729"/>
    </source>
</evidence>
<dbReference type="EC" id="3.2.1.21" evidence="3"/>
<feature type="signal peptide" evidence="7">
    <location>
        <begin position="1"/>
        <end position="27"/>
    </location>
</feature>
<evidence type="ECO:0000313" key="10">
    <source>
        <dbReference type="Proteomes" id="UP000324575"/>
    </source>
</evidence>
<reference evidence="9 10" key="1">
    <citation type="submission" date="2019-03" db="EMBL/GenBank/DDBJ databases">
        <title>Single cell metagenomics reveals metabolic interactions within the superorganism composed of flagellate Streblomastix strix and complex community of Bacteroidetes bacteria on its surface.</title>
        <authorList>
            <person name="Treitli S.C."/>
            <person name="Kolisko M."/>
            <person name="Husnik F."/>
            <person name="Keeling P."/>
            <person name="Hampl V."/>
        </authorList>
    </citation>
    <scope>NUCLEOTIDE SEQUENCE [LARGE SCALE GENOMIC DNA]</scope>
    <source>
        <strain evidence="9">St1</strain>
    </source>
</reference>
<organism evidence="9 10">
    <name type="scientific">Candidatus Ordinivivax streblomastigis</name>
    <dbReference type="NCBI Taxonomy" id="2540710"/>
    <lineage>
        <taxon>Bacteria</taxon>
        <taxon>Pseudomonadati</taxon>
        <taxon>Bacteroidota</taxon>
        <taxon>Bacteroidia</taxon>
        <taxon>Bacteroidales</taxon>
        <taxon>Candidatus Ordinivivax</taxon>
    </lineage>
</organism>
<dbReference type="SUPFAM" id="SSF56988">
    <property type="entry name" value="Anthrax protective antigen"/>
    <property type="match status" value="1"/>
</dbReference>
<dbReference type="EMBL" id="SNRX01000003">
    <property type="protein sequence ID" value="KAA6303059.1"/>
    <property type="molecule type" value="Genomic_DNA"/>
</dbReference>
<name>A0A5M8P3K6_9BACT</name>
<evidence type="ECO:0000256" key="1">
    <source>
        <dbReference type="ARBA" id="ARBA00000448"/>
    </source>
</evidence>
<feature type="domain" description="PA14" evidence="8">
    <location>
        <begin position="499"/>
        <end position="638"/>
    </location>
</feature>
<dbReference type="InterPro" id="IPR011658">
    <property type="entry name" value="PA14_dom"/>
</dbReference>
<dbReference type="Pfam" id="PF01915">
    <property type="entry name" value="Glyco_hydro_3_C"/>
    <property type="match status" value="1"/>
</dbReference>
<dbReference type="InterPro" id="IPR037524">
    <property type="entry name" value="PA14/GLEYA"/>
</dbReference>
<keyword evidence="6 9" id="KW-0326">Glycosidase</keyword>
<protein>
    <recommendedName>
        <fullName evidence="3">beta-glucosidase</fullName>
        <ecNumber evidence="3">3.2.1.21</ecNumber>
    </recommendedName>
</protein>
<dbReference type="Pfam" id="PF14310">
    <property type="entry name" value="Fn3-like"/>
    <property type="match status" value="1"/>
</dbReference>
<dbReference type="PROSITE" id="PS51257">
    <property type="entry name" value="PROKAR_LIPOPROTEIN"/>
    <property type="match status" value="1"/>
</dbReference>
<dbReference type="Gene3D" id="3.40.50.1700">
    <property type="entry name" value="Glycoside hydrolase family 3 C-terminal domain"/>
    <property type="match status" value="2"/>
</dbReference>
<dbReference type="AlphaFoldDB" id="A0A5M8P3K6"/>
<dbReference type="PANTHER" id="PTHR30620">
    <property type="entry name" value="PERIPLASMIC BETA-GLUCOSIDASE-RELATED"/>
    <property type="match status" value="1"/>
</dbReference>
<dbReference type="GO" id="GO:0008422">
    <property type="term" value="F:beta-glucosidase activity"/>
    <property type="evidence" value="ECO:0007669"/>
    <property type="project" value="UniProtKB-EC"/>
</dbReference>
<dbReference type="Pfam" id="PF07691">
    <property type="entry name" value="PA14"/>
    <property type="match status" value="1"/>
</dbReference>
<dbReference type="Proteomes" id="UP000324575">
    <property type="component" value="Unassembled WGS sequence"/>
</dbReference>
<comment type="catalytic activity">
    <reaction evidence="1">
        <text>Hydrolysis of terminal, non-reducing beta-D-glucosyl residues with release of beta-D-glucose.</text>
        <dbReference type="EC" id="3.2.1.21"/>
    </reaction>
</comment>
<dbReference type="PANTHER" id="PTHR30620:SF16">
    <property type="entry name" value="LYSOSOMAL BETA GLUCOSIDASE"/>
    <property type="match status" value="1"/>
</dbReference>
<evidence type="ECO:0000256" key="6">
    <source>
        <dbReference type="ARBA" id="ARBA00023295"/>
    </source>
</evidence>
<dbReference type="Gene3D" id="3.20.20.300">
    <property type="entry name" value="Glycoside hydrolase, family 3, N-terminal domain"/>
    <property type="match status" value="1"/>
</dbReference>
<dbReference type="PROSITE" id="PS51820">
    <property type="entry name" value="PA14"/>
    <property type="match status" value="1"/>
</dbReference>
<dbReference type="SUPFAM" id="SSF51445">
    <property type="entry name" value="(Trans)glycosidases"/>
    <property type="match status" value="1"/>
</dbReference>
<dbReference type="InterPro" id="IPR051915">
    <property type="entry name" value="Cellulose_Degrad_GH3"/>
</dbReference>
<dbReference type="InterPro" id="IPR026891">
    <property type="entry name" value="Fn3-like"/>
</dbReference>
<dbReference type="Gene3D" id="2.60.40.10">
    <property type="entry name" value="Immunoglobulins"/>
    <property type="match status" value="1"/>
</dbReference>
<evidence type="ECO:0000256" key="5">
    <source>
        <dbReference type="ARBA" id="ARBA00022801"/>
    </source>
</evidence>
<dbReference type="InterPro" id="IPR036881">
    <property type="entry name" value="Glyco_hydro_3_C_sf"/>
</dbReference>
<dbReference type="SMART" id="SM00758">
    <property type="entry name" value="PA14"/>
    <property type="match status" value="1"/>
</dbReference>
<evidence type="ECO:0000256" key="2">
    <source>
        <dbReference type="ARBA" id="ARBA00005336"/>
    </source>
</evidence>
<dbReference type="InterPro" id="IPR013783">
    <property type="entry name" value="Ig-like_fold"/>
</dbReference>
<feature type="chain" id="PRO_5024394984" description="beta-glucosidase" evidence="7">
    <location>
        <begin position="28"/>
        <end position="898"/>
    </location>
</feature>
<dbReference type="GO" id="GO:0009251">
    <property type="term" value="P:glucan catabolic process"/>
    <property type="evidence" value="ECO:0007669"/>
    <property type="project" value="TreeGrafter"/>
</dbReference>
<comment type="caution">
    <text evidence="9">The sequence shown here is derived from an EMBL/GenBank/DDBJ whole genome shotgun (WGS) entry which is preliminary data.</text>
</comment>
<comment type="similarity">
    <text evidence="2">Belongs to the glycosyl hydrolase 3 family.</text>
</comment>
<dbReference type="SMART" id="SM01217">
    <property type="entry name" value="Fn3_like"/>
    <property type="match status" value="1"/>
</dbReference>
<dbReference type="InterPro" id="IPR001764">
    <property type="entry name" value="Glyco_hydro_3_N"/>
</dbReference>
<evidence type="ECO:0000256" key="3">
    <source>
        <dbReference type="ARBA" id="ARBA00012744"/>
    </source>
</evidence>